<sequence length="235" mass="26053">MGQIYLVRHGQASFGAANYDLLSELGVQQARLLGEWYAERRQGFSRVLTGGMNRHRQTAVACLGALPRNLRKEGDWETDAGFAEYDHAEIFARYRPEFADHAVLADFLRGSEYPRQAFQSLFEAATARWMGGEHDADYTESWPAFQSRCVAALQRVLMAPGTAQTVIIFTSGGTIATLCQHVLDLPDPKVFALNWTLANVGVTKLLYSGGRVSLSYLNNYSHLESGGIPGLVTYR</sequence>
<dbReference type="Gene3D" id="3.40.50.1240">
    <property type="entry name" value="Phosphoglycerate mutase-like"/>
    <property type="match status" value="1"/>
</dbReference>
<dbReference type="EMBL" id="BAAAZE010000013">
    <property type="protein sequence ID" value="GAA4031284.1"/>
    <property type="molecule type" value="Genomic_DNA"/>
</dbReference>
<dbReference type="RefSeq" id="WP_344764821.1">
    <property type="nucleotide sequence ID" value="NZ_BAAAZE010000013.1"/>
</dbReference>
<evidence type="ECO:0000256" key="1">
    <source>
        <dbReference type="ARBA" id="ARBA00022801"/>
    </source>
</evidence>
<dbReference type="SUPFAM" id="SSF53254">
    <property type="entry name" value="Phosphoglycerate mutase-like"/>
    <property type="match status" value="1"/>
</dbReference>
<dbReference type="CDD" id="cd07067">
    <property type="entry name" value="HP_PGM_like"/>
    <property type="match status" value="1"/>
</dbReference>
<dbReference type="PANTHER" id="PTHR20935:SF0">
    <property type="entry name" value="SERINE_THREONINE-PROTEIN PHOSPHATASE PGAM5, MITOCHONDRIAL"/>
    <property type="match status" value="1"/>
</dbReference>
<keyword evidence="3" id="KW-1185">Reference proteome</keyword>
<gene>
    <name evidence="2" type="ORF">GCM10022212_32270</name>
</gene>
<evidence type="ECO:0000313" key="3">
    <source>
        <dbReference type="Proteomes" id="UP001501353"/>
    </source>
</evidence>
<dbReference type="InterPro" id="IPR051021">
    <property type="entry name" value="Mito_Ser/Thr_phosphatase"/>
</dbReference>
<comment type="caution">
    <text evidence="2">The sequence shown here is derived from an EMBL/GenBank/DDBJ whole genome shotgun (WGS) entry which is preliminary data.</text>
</comment>
<name>A0ABP7TUA2_9BURK</name>
<dbReference type="Pfam" id="PF00300">
    <property type="entry name" value="His_Phos_1"/>
    <property type="match status" value="2"/>
</dbReference>
<reference evidence="3" key="1">
    <citation type="journal article" date="2019" name="Int. J. Syst. Evol. Microbiol.">
        <title>The Global Catalogue of Microorganisms (GCM) 10K type strain sequencing project: providing services to taxonomists for standard genome sequencing and annotation.</title>
        <authorList>
            <consortium name="The Broad Institute Genomics Platform"/>
            <consortium name="The Broad Institute Genome Sequencing Center for Infectious Disease"/>
            <person name="Wu L."/>
            <person name="Ma J."/>
        </authorList>
    </citation>
    <scope>NUCLEOTIDE SEQUENCE [LARGE SCALE GENOMIC DNA]</scope>
    <source>
        <strain evidence="3">JCM 16673</strain>
    </source>
</reference>
<accession>A0ABP7TUA2</accession>
<dbReference type="InterPro" id="IPR013078">
    <property type="entry name" value="His_Pase_superF_clade-1"/>
</dbReference>
<protein>
    <submittedName>
        <fullName evidence="2">Histidine phosphatase family protein</fullName>
    </submittedName>
</protein>
<dbReference type="InterPro" id="IPR029033">
    <property type="entry name" value="His_PPase_superfam"/>
</dbReference>
<keyword evidence="1" id="KW-0378">Hydrolase</keyword>
<dbReference type="PANTHER" id="PTHR20935">
    <property type="entry name" value="PHOSPHOGLYCERATE MUTASE-RELATED"/>
    <property type="match status" value="1"/>
</dbReference>
<dbReference type="SMART" id="SM00855">
    <property type="entry name" value="PGAM"/>
    <property type="match status" value="1"/>
</dbReference>
<dbReference type="Proteomes" id="UP001501353">
    <property type="component" value="Unassembled WGS sequence"/>
</dbReference>
<evidence type="ECO:0000313" key="2">
    <source>
        <dbReference type="EMBL" id="GAA4031284.1"/>
    </source>
</evidence>
<organism evidence="2 3">
    <name type="scientific">Actimicrobium antarcticum</name>
    <dbReference type="NCBI Taxonomy" id="1051899"/>
    <lineage>
        <taxon>Bacteria</taxon>
        <taxon>Pseudomonadati</taxon>
        <taxon>Pseudomonadota</taxon>
        <taxon>Betaproteobacteria</taxon>
        <taxon>Burkholderiales</taxon>
        <taxon>Oxalobacteraceae</taxon>
        <taxon>Actimicrobium</taxon>
    </lineage>
</organism>
<proteinExistence type="predicted"/>